<feature type="domain" description="Carrier" evidence="3">
    <location>
        <begin position="555"/>
        <end position="631"/>
    </location>
</feature>
<evidence type="ECO:0000256" key="1">
    <source>
        <dbReference type="ARBA" id="ARBA00022450"/>
    </source>
</evidence>
<dbReference type="GeneID" id="14890425"/>
<dbReference type="Gene3D" id="3.40.50.720">
    <property type="entry name" value="NAD(P)-binding Rossmann-like Domain"/>
    <property type="match status" value="1"/>
</dbReference>
<dbReference type="OMA" id="VAPYSSH"/>
<dbReference type="EC" id="1.2.1.31" evidence="4"/>
<dbReference type="SUPFAM" id="SSF56801">
    <property type="entry name" value="Acetyl-CoA synthetase-like"/>
    <property type="match status" value="1"/>
</dbReference>
<dbReference type="Gene3D" id="3.30.300.30">
    <property type="match status" value="1"/>
</dbReference>
<dbReference type="InterPro" id="IPR013120">
    <property type="entry name" value="FAR_NAD-bd"/>
</dbReference>
<dbReference type="Gene3D" id="3.40.50.12780">
    <property type="entry name" value="N-terminal domain of ligase-like"/>
    <property type="match status" value="1"/>
</dbReference>
<protein>
    <submittedName>
        <fullName evidence="4">4-coumarate--CoA ligase, putative</fullName>
        <ecNumber evidence="4">1.2.1.31</ecNumber>
    </submittedName>
</protein>
<keyword evidence="1" id="KW-0596">Phosphopantetheine</keyword>
<dbReference type="AlphaFoldDB" id="A0A0A1UCF5"/>
<dbReference type="Pfam" id="PF07993">
    <property type="entry name" value="NAD_binding_4"/>
    <property type="match status" value="1"/>
</dbReference>
<dbReference type="CDD" id="cd05235">
    <property type="entry name" value="SDR_e1"/>
    <property type="match status" value="1"/>
</dbReference>
<proteinExistence type="predicted"/>
<dbReference type="GO" id="GO:0016874">
    <property type="term" value="F:ligase activity"/>
    <property type="evidence" value="ECO:0007669"/>
    <property type="project" value="UniProtKB-KW"/>
</dbReference>
<dbReference type="Pfam" id="PF00501">
    <property type="entry name" value="AMP-binding"/>
    <property type="match status" value="1"/>
</dbReference>
<dbReference type="SUPFAM" id="SSF51735">
    <property type="entry name" value="NAD(P)-binding Rossmann-fold domains"/>
    <property type="match status" value="1"/>
</dbReference>
<dbReference type="PANTHER" id="PTHR44845">
    <property type="entry name" value="CARRIER DOMAIN-CONTAINING PROTEIN"/>
    <property type="match status" value="1"/>
</dbReference>
<dbReference type="PROSITE" id="PS50075">
    <property type="entry name" value="CARRIER"/>
    <property type="match status" value="1"/>
</dbReference>
<dbReference type="EMBL" id="KB206474">
    <property type="protein sequence ID" value="ELP91363.1"/>
    <property type="molecule type" value="Genomic_DNA"/>
</dbReference>
<sequence>MENVHLTKSVYSAKHVDVGDEVFAKRYEDMMTYKDDKSFKYVSSSLPNPVELTVGEFHKLVDSMASGLYTIAHIKRKDVVCVFLPNCVEYLVAEAAIEASGFIMMPLNPLYKVEQLLNLFKKVNPALIVTKTCMAPLVYAADAKMKVLSIDAQDEDINKMKENGKTMYSYSAFQSEETDYSKLKEERNQILPSDSLFYGLTSGSTGEPKVCVYENKSFTANIILNSSMVDPSVRRTLSFVPMFTTTGHIVMDGVILKRYYYVFTDKFDTEKIFKIIQDDRITNVNGAPPAFLALLKHPNKSKYDLSTLREAVIGGAVTTDQFLESIKQGLHLEYCSGGYGMTELCGMMYRMPAKSVNVPSGPITNYQVRVVDHETREILPIGFAGELEVNSPIMMKEYLNNPKANAESFDKERWFKTGDEAVLEENGFMRITGRVKDMIIRGGHNVWPIEICEVLNKHPKVQESAVIGIPDKIQGEAVVAFIIVKKDQTFDDIEGELKSYLNLHLVPFSIPTFIFPLQEFPRTSFGKLYAPKLKEMVKGLIEEKWQMAIEKNTNKPKTEAGKEIAKVWSELFDIPIGALSRDSNFYILGGDSFVGAQTVAYVRKHVKDAPFNLLSNRVTIGEIEDYIENPTSDANCHSCSLMTDLEVLTSQSDKDLFGELPEKDDTTRQSVVVTGATGYLGIYIVNELCKCADTKKVYCIGRSANKSELDKKMNAMLRKTGLTRSDKIHVIVGDVSKDHMGVEEKCYQELQDECRLIIHCAAVVNWSKSYDQLKKDNVNGVVNVIKFAGKRAHICYISTIGAALNRDETISEKVPIGAFGYIQSKWMGEKVVEKARSVGCSISVIRPSFIIADSKTGICNTDDFVYKMLRLSVLNHIGFGGVSLPLTPVDKVAQVTVKNCDTNAVINMIPMVSTKVETLFTVLESMNYTLDTLSLEEWKSKVVEIAKEGNSEAMALLASLGVISSGMSAGNEYLKSTNQQHSLDFDDNEIAINLKTLTEMGFFNENFHSVLSRTK</sequence>
<dbReference type="Proteomes" id="UP000014680">
    <property type="component" value="Unassembled WGS sequence"/>
</dbReference>
<keyword evidence="2" id="KW-0597">Phosphoprotein</keyword>
<dbReference type="RefSeq" id="XP_004258134.1">
    <property type="nucleotide sequence ID" value="XM_004258086.1"/>
</dbReference>
<dbReference type="InterPro" id="IPR036736">
    <property type="entry name" value="ACP-like_sf"/>
</dbReference>
<dbReference type="InterPro" id="IPR042099">
    <property type="entry name" value="ANL_N_sf"/>
</dbReference>
<dbReference type="Pfam" id="PF00550">
    <property type="entry name" value="PP-binding"/>
    <property type="match status" value="1"/>
</dbReference>
<evidence type="ECO:0000313" key="5">
    <source>
        <dbReference type="Proteomes" id="UP000014680"/>
    </source>
</evidence>
<keyword evidence="5" id="KW-1185">Reference proteome</keyword>
<dbReference type="InterPro" id="IPR010080">
    <property type="entry name" value="Thioester_reductase-like_dom"/>
</dbReference>
<dbReference type="Pfam" id="PF13193">
    <property type="entry name" value="AMP-binding_C"/>
    <property type="match status" value="1"/>
</dbReference>
<accession>A0A0A1UCF5</accession>
<dbReference type="PANTHER" id="PTHR44845:SF6">
    <property type="entry name" value="BETA-ALANINE-ACTIVATING ENZYME"/>
    <property type="match status" value="1"/>
</dbReference>
<dbReference type="InterPro" id="IPR036291">
    <property type="entry name" value="NAD(P)-bd_dom_sf"/>
</dbReference>
<gene>
    <name evidence="4" type="ORF">EIN_154200</name>
</gene>
<dbReference type="GO" id="GO:0004043">
    <property type="term" value="F:L-aminoadipate-semialdehyde dehydrogenase [NAD(P)+] activity"/>
    <property type="evidence" value="ECO:0007669"/>
    <property type="project" value="UniProtKB-EC"/>
</dbReference>
<dbReference type="InterPro" id="IPR000873">
    <property type="entry name" value="AMP-dep_synth/lig_dom"/>
</dbReference>
<dbReference type="InterPro" id="IPR025110">
    <property type="entry name" value="AMP-bd_C"/>
</dbReference>
<dbReference type="KEGG" id="eiv:EIN_154200"/>
<evidence type="ECO:0000313" key="4">
    <source>
        <dbReference type="EMBL" id="ELP91363.1"/>
    </source>
</evidence>
<dbReference type="InterPro" id="IPR009081">
    <property type="entry name" value="PP-bd_ACP"/>
</dbReference>
<evidence type="ECO:0000256" key="2">
    <source>
        <dbReference type="ARBA" id="ARBA00022553"/>
    </source>
</evidence>
<dbReference type="InterPro" id="IPR045851">
    <property type="entry name" value="AMP-bd_C_sf"/>
</dbReference>
<reference evidence="4 5" key="1">
    <citation type="submission" date="2012-10" db="EMBL/GenBank/DDBJ databases">
        <authorList>
            <person name="Zafar N."/>
            <person name="Inman J."/>
            <person name="Hall N."/>
            <person name="Lorenzi H."/>
            <person name="Caler E."/>
        </authorList>
    </citation>
    <scope>NUCLEOTIDE SEQUENCE [LARGE SCALE GENOMIC DNA]</scope>
    <source>
        <strain evidence="4 5">IP1</strain>
    </source>
</reference>
<name>A0A0A1UCF5_ENTIV</name>
<dbReference type="SUPFAM" id="SSF47336">
    <property type="entry name" value="ACP-like"/>
    <property type="match status" value="1"/>
</dbReference>
<dbReference type="OrthoDB" id="10253115at2759"/>
<keyword evidence="4" id="KW-0560">Oxidoreductase</keyword>
<keyword evidence="4" id="KW-0436">Ligase</keyword>
<dbReference type="Gene3D" id="1.10.1200.10">
    <property type="entry name" value="ACP-like"/>
    <property type="match status" value="1"/>
</dbReference>
<dbReference type="VEuPathDB" id="AmoebaDB:EIN_154200"/>
<evidence type="ECO:0000259" key="3">
    <source>
        <dbReference type="PROSITE" id="PS50075"/>
    </source>
</evidence>
<dbReference type="InterPro" id="IPR020845">
    <property type="entry name" value="AMP-binding_CS"/>
</dbReference>
<dbReference type="PROSITE" id="PS00455">
    <property type="entry name" value="AMP_BINDING"/>
    <property type="match status" value="1"/>
</dbReference>
<organism evidence="4 5">
    <name type="scientific">Entamoeba invadens IP1</name>
    <dbReference type="NCBI Taxonomy" id="370355"/>
    <lineage>
        <taxon>Eukaryota</taxon>
        <taxon>Amoebozoa</taxon>
        <taxon>Evosea</taxon>
        <taxon>Archamoebae</taxon>
        <taxon>Mastigamoebida</taxon>
        <taxon>Entamoebidae</taxon>
        <taxon>Entamoeba</taxon>
    </lineage>
</organism>